<keyword evidence="3" id="KW-1185">Reference proteome</keyword>
<dbReference type="NCBIfam" id="NF038065">
    <property type="entry name" value="Pr6Pr"/>
    <property type="match status" value="1"/>
</dbReference>
<dbReference type="AlphaFoldDB" id="A0A1H6IW71"/>
<organism evidence="2 3">
    <name type="scientific">Mycolicibacterium rutilum</name>
    <name type="common">Mycobacterium rutilum</name>
    <dbReference type="NCBI Taxonomy" id="370526"/>
    <lineage>
        <taxon>Bacteria</taxon>
        <taxon>Bacillati</taxon>
        <taxon>Actinomycetota</taxon>
        <taxon>Actinomycetes</taxon>
        <taxon>Mycobacteriales</taxon>
        <taxon>Mycobacteriaceae</taxon>
        <taxon>Mycolicibacterium</taxon>
    </lineage>
</organism>
<sequence length="205" mass="21600">MRTVARGSRWLTVGVVGTEMLGVACQFVQSTDPRFPLVYFTICSALLTGAAAAASLAWPERAAVNRLRIAGAVGVVLSALIFAVVIAPATPTGTWFQPWDDGWVRTATVLLHGVAPVLVVAELLVRPPQRGLGTWMVSAYGWAALYLAAVSIAGATTRFTVPYPFLIPSESGWPNVVLALAAITALISVITAALYGARVVALRAR</sequence>
<proteinExistence type="predicted"/>
<dbReference type="Proteomes" id="UP000182915">
    <property type="component" value="Chromosome I"/>
</dbReference>
<keyword evidence="1" id="KW-0812">Transmembrane</keyword>
<protein>
    <recommendedName>
        <fullName evidence="4">FAR-17a/AIG1-like protein</fullName>
    </recommendedName>
</protein>
<evidence type="ECO:0000313" key="3">
    <source>
        <dbReference type="Proteomes" id="UP000182915"/>
    </source>
</evidence>
<evidence type="ECO:0000256" key="1">
    <source>
        <dbReference type="SAM" id="Phobius"/>
    </source>
</evidence>
<feature type="transmembrane region" description="Helical" evidence="1">
    <location>
        <begin position="69"/>
        <end position="90"/>
    </location>
</feature>
<evidence type="ECO:0008006" key="4">
    <source>
        <dbReference type="Google" id="ProtNLM"/>
    </source>
</evidence>
<evidence type="ECO:0000313" key="2">
    <source>
        <dbReference type="EMBL" id="SEH53374.1"/>
    </source>
</evidence>
<dbReference type="STRING" id="370526.SAMN04489835_1092"/>
<dbReference type="InterPro" id="IPR049713">
    <property type="entry name" value="Pr6Pr-like"/>
</dbReference>
<dbReference type="EMBL" id="LT629971">
    <property type="protein sequence ID" value="SEH53374.1"/>
    <property type="molecule type" value="Genomic_DNA"/>
</dbReference>
<keyword evidence="1" id="KW-1133">Transmembrane helix</keyword>
<accession>A0A1H6IW71</accession>
<keyword evidence="1" id="KW-0472">Membrane</keyword>
<feature type="transmembrane region" description="Helical" evidence="1">
    <location>
        <begin position="37"/>
        <end position="57"/>
    </location>
</feature>
<name>A0A1H6IW71_MYCRU</name>
<feature type="transmembrane region" description="Helical" evidence="1">
    <location>
        <begin position="137"/>
        <end position="156"/>
    </location>
</feature>
<reference evidence="3" key="1">
    <citation type="submission" date="2016-10" db="EMBL/GenBank/DDBJ databases">
        <authorList>
            <person name="Varghese N."/>
            <person name="Submissions S."/>
        </authorList>
    </citation>
    <scope>NUCLEOTIDE SEQUENCE [LARGE SCALE GENOMIC DNA]</scope>
    <source>
        <strain evidence="3">DSM 45405</strain>
    </source>
</reference>
<gene>
    <name evidence="2" type="ORF">SAMN04489835_1092</name>
</gene>
<feature type="transmembrane region" description="Helical" evidence="1">
    <location>
        <begin position="102"/>
        <end position="125"/>
    </location>
</feature>
<feature type="transmembrane region" description="Helical" evidence="1">
    <location>
        <begin position="176"/>
        <end position="197"/>
    </location>
</feature>